<dbReference type="Proteomes" id="UP000184267">
    <property type="component" value="Unassembled WGS sequence"/>
</dbReference>
<comment type="caution">
    <text evidence="2">The sequence shown here is derived from an EMBL/GenBank/DDBJ whole genome shotgun (WGS) entry which is preliminary data.</text>
</comment>
<evidence type="ECO:0000256" key="1">
    <source>
        <dbReference type="SAM" id="MobiDB-lite"/>
    </source>
</evidence>
<feature type="region of interest" description="Disordered" evidence="1">
    <location>
        <begin position="28"/>
        <end position="100"/>
    </location>
</feature>
<proteinExistence type="predicted"/>
<accession>A0A1M2VFU0</accession>
<name>A0A1M2VFU0_TRAPU</name>
<feature type="compositionally biased region" description="Basic and acidic residues" evidence="1">
    <location>
        <begin position="51"/>
        <end position="63"/>
    </location>
</feature>
<dbReference type="EMBL" id="MNAD01001309">
    <property type="protein sequence ID" value="OJT06450.1"/>
    <property type="molecule type" value="Genomic_DNA"/>
</dbReference>
<feature type="compositionally biased region" description="Basic and acidic residues" evidence="1">
    <location>
        <begin position="77"/>
        <end position="90"/>
    </location>
</feature>
<evidence type="ECO:0000313" key="3">
    <source>
        <dbReference type="Proteomes" id="UP000184267"/>
    </source>
</evidence>
<gene>
    <name evidence="2" type="ORF">TRAPUB_2725</name>
</gene>
<protein>
    <submittedName>
        <fullName evidence="2">Uncharacterized protein</fullName>
    </submittedName>
</protein>
<keyword evidence="3" id="KW-1185">Reference proteome</keyword>
<evidence type="ECO:0000313" key="2">
    <source>
        <dbReference type="EMBL" id="OJT06450.1"/>
    </source>
</evidence>
<reference evidence="2 3" key="1">
    <citation type="submission" date="2016-10" db="EMBL/GenBank/DDBJ databases">
        <title>Genome sequence of the basidiomycete white-rot fungus Trametes pubescens.</title>
        <authorList>
            <person name="Makela M.R."/>
            <person name="Granchi Z."/>
            <person name="Peng M."/>
            <person name="De Vries R.P."/>
            <person name="Grigoriev I."/>
            <person name="Riley R."/>
            <person name="Hilden K."/>
        </authorList>
    </citation>
    <scope>NUCLEOTIDE SEQUENCE [LARGE SCALE GENOMIC DNA]</scope>
    <source>
        <strain evidence="2 3">FBCC735</strain>
    </source>
</reference>
<dbReference type="AlphaFoldDB" id="A0A1M2VFU0"/>
<sequence length="147" mass="16054">MSSNARMPLDRAAAPPLLPFHDVVNVTSANDDAHTPGALSRGSANPTSPFKDNEWSEHTKEGEILANLLDFEDPREEEERALFDSIRDSDDPPDVGVDSDQAEALPSTAMDQGYRALEDYKELDDEATGMEHLGEHLTVCVTKSSTV</sequence>
<organism evidence="2 3">
    <name type="scientific">Trametes pubescens</name>
    <name type="common">White-rot fungus</name>
    <dbReference type="NCBI Taxonomy" id="154538"/>
    <lineage>
        <taxon>Eukaryota</taxon>
        <taxon>Fungi</taxon>
        <taxon>Dikarya</taxon>
        <taxon>Basidiomycota</taxon>
        <taxon>Agaricomycotina</taxon>
        <taxon>Agaricomycetes</taxon>
        <taxon>Polyporales</taxon>
        <taxon>Polyporaceae</taxon>
        <taxon>Trametes</taxon>
    </lineage>
</organism>